<protein>
    <submittedName>
        <fullName evidence="1">Uncharacterized protein</fullName>
    </submittedName>
</protein>
<gene>
    <name evidence="1" type="ORF">M413DRAFT_275838</name>
</gene>
<sequence length="239" mass="26225">MAESFPNSENAFRDAFRDPDPIPKLLELIIAHPRPATIVDLISVYEQLVGESPTQINKLAGLMVEIHNFEEVTIVSDNPERGIASTLNRTLASFHNFDLALEDEIDIAPSNNYLLGSLLSATSMIYGLTTSSAQGAAVLRGLQLEDRRLYQDTPELKEIFVLGTCLQLLIAGSYLYGPTGIHTGRDDVLTALQDVKAEGLVKNPNGQRLLEAAIRQAKDGFKTDMKGTDAWNILFPQEA</sequence>
<evidence type="ECO:0000313" key="1">
    <source>
        <dbReference type="EMBL" id="KIM37500.1"/>
    </source>
</evidence>
<reference evidence="1 2" key="1">
    <citation type="submission" date="2014-04" db="EMBL/GenBank/DDBJ databases">
        <authorList>
            <consortium name="DOE Joint Genome Institute"/>
            <person name="Kuo A."/>
            <person name="Gay G."/>
            <person name="Dore J."/>
            <person name="Kohler A."/>
            <person name="Nagy L.G."/>
            <person name="Floudas D."/>
            <person name="Copeland A."/>
            <person name="Barry K.W."/>
            <person name="Cichocki N."/>
            <person name="Veneault-Fourrey C."/>
            <person name="LaButti K."/>
            <person name="Lindquist E.A."/>
            <person name="Lipzen A."/>
            <person name="Lundell T."/>
            <person name="Morin E."/>
            <person name="Murat C."/>
            <person name="Sun H."/>
            <person name="Tunlid A."/>
            <person name="Henrissat B."/>
            <person name="Grigoriev I.V."/>
            <person name="Hibbett D.S."/>
            <person name="Martin F."/>
            <person name="Nordberg H.P."/>
            <person name="Cantor M.N."/>
            <person name="Hua S.X."/>
        </authorList>
    </citation>
    <scope>NUCLEOTIDE SEQUENCE [LARGE SCALE GENOMIC DNA]</scope>
    <source>
        <strain evidence="2">h7</strain>
    </source>
</reference>
<dbReference type="EMBL" id="KN831797">
    <property type="protein sequence ID" value="KIM37500.1"/>
    <property type="molecule type" value="Genomic_DNA"/>
</dbReference>
<proteinExistence type="predicted"/>
<dbReference type="OrthoDB" id="3000038at2759"/>
<organism evidence="1 2">
    <name type="scientific">Hebeloma cylindrosporum</name>
    <dbReference type="NCBI Taxonomy" id="76867"/>
    <lineage>
        <taxon>Eukaryota</taxon>
        <taxon>Fungi</taxon>
        <taxon>Dikarya</taxon>
        <taxon>Basidiomycota</taxon>
        <taxon>Agaricomycotina</taxon>
        <taxon>Agaricomycetes</taxon>
        <taxon>Agaricomycetidae</taxon>
        <taxon>Agaricales</taxon>
        <taxon>Agaricineae</taxon>
        <taxon>Hymenogastraceae</taxon>
        <taxon>Hebeloma</taxon>
    </lineage>
</organism>
<dbReference type="AlphaFoldDB" id="A0A0C3BLA7"/>
<dbReference type="HOGENOM" id="CLU_080209_0_0_1"/>
<accession>A0A0C3BLA7</accession>
<dbReference type="Proteomes" id="UP000053424">
    <property type="component" value="Unassembled WGS sequence"/>
</dbReference>
<keyword evidence="2" id="KW-1185">Reference proteome</keyword>
<reference evidence="2" key="2">
    <citation type="submission" date="2015-01" db="EMBL/GenBank/DDBJ databases">
        <title>Evolutionary Origins and Diversification of the Mycorrhizal Mutualists.</title>
        <authorList>
            <consortium name="DOE Joint Genome Institute"/>
            <consortium name="Mycorrhizal Genomics Consortium"/>
            <person name="Kohler A."/>
            <person name="Kuo A."/>
            <person name="Nagy L.G."/>
            <person name="Floudas D."/>
            <person name="Copeland A."/>
            <person name="Barry K.W."/>
            <person name="Cichocki N."/>
            <person name="Veneault-Fourrey C."/>
            <person name="LaButti K."/>
            <person name="Lindquist E.A."/>
            <person name="Lipzen A."/>
            <person name="Lundell T."/>
            <person name="Morin E."/>
            <person name="Murat C."/>
            <person name="Riley R."/>
            <person name="Ohm R."/>
            <person name="Sun H."/>
            <person name="Tunlid A."/>
            <person name="Henrissat B."/>
            <person name="Grigoriev I.V."/>
            <person name="Hibbett D.S."/>
            <person name="Martin F."/>
        </authorList>
    </citation>
    <scope>NUCLEOTIDE SEQUENCE [LARGE SCALE GENOMIC DNA]</scope>
    <source>
        <strain evidence="2">h7</strain>
    </source>
</reference>
<evidence type="ECO:0000313" key="2">
    <source>
        <dbReference type="Proteomes" id="UP000053424"/>
    </source>
</evidence>
<name>A0A0C3BLA7_HEBCY</name>